<feature type="compositionally biased region" description="Basic and acidic residues" evidence="1">
    <location>
        <begin position="106"/>
        <end position="115"/>
    </location>
</feature>
<evidence type="ECO:0000256" key="1">
    <source>
        <dbReference type="SAM" id="MobiDB-lite"/>
    </source>
</evidence>
<accession>A0AAD7WFF7</accession>
<protein>
    <submittedName>
        <fullName evidence="2">Uncharacterized protein</fullName>
    </submittedName>
</protein>
<dbReference type="AlphaFoldDB" id="A0AAD7WFF7"/>
<sequence>MRQRSFGDILYVQLGEDVCAATTFRGLRIHQGRARCGGKGQQQPCIAVPGQTRGTQSQVENHSADGPIVAEGGQTAEEQGSTVESNPLGAHQGDALISPPSTEPNQRVERREPGRRNKIKLPMANEAEVWRKLDTDLSKVLQRSLHGSVEAKLNLLGEILYQGCKDRFGEITIKQTAAPRGKGRREKEIDQLVQRWRYL</sequence>
<proteinExistence type="predicted"/>
<reference evidence="2" key="1">
    <citation type="journal article" date="2023" name="Science">
        <title>Genome structures resolve the early diversification of teleost fishes.</title>
        <authorList>
            <person name="Parey E."/>
            <person name="Louis A."/>
            <person name="Montfort J."/>
            <person name="Bouchez O."/>
            <person name="Roques C."/>
            <person name="Iampietro C."/>
            <person name="Lluch J."/>
            <person name="Castinel A."/>
            <person name="Donnadieu C."/>
            <person name="Desvignes T."/>
            <person name="Floi Bucao C."/>
            <person name="Jouanno E."/>
            <person name="Wen M."/>
            <person name="Mejri S."/>
            <person name="Dirks R."/>
            <person name="Jansen H."/>
            <person name="Henkel C."/>
            <person name="Chen W.J."/>
            <person name="Zahm M."/>
            <person name="Cabau C."/>
            <person name="Klopp C."/>
            <person name="Thompson A.W."/>
            <person name="Robinson-Rechavi M."/>
            <person name="Braasch I."/>
            <person name="Lecointre G."/>
            <person name="Bobe J."/>
            <person name="Postlethwait J.H."/>
            <person name="Berthelot C."/>
            <person name="Roest Crollius H."/>
            <person name="Guiguen Y."/>
        </authorList>
    </citation>
    <scope>NUCLEOTIDE SEQUENCE</scope>
    <source>
        <strain evidence="2">NC1722</strain>
    </source>
</reference>
<name>A0AAD7WFF7_9TELE</name>
<keyword evidence="3" id="KW-1185">Reference proteome</keyword>
<feature type="region of interest" description="Disordered" evidence="1">
    <location>
        <begin position="34"/>
        <end position="117"/>
    </location>
</feature>
<organism evidence="2 3">
    <name type="scientific">Aldrovandia affinis</name>
    <dbReference type="NCBI Taxonomy" id="143900"/>
    <lineage>
        <taxon>Eukaryota</taxon>
        <taxon>Metazoa</taxon>
        <taxon>Chordata</taxon>
        <taxon>Craniata</taxon>
        <taxon>Vertebrata</taxon>
        <taxon>Euteleostomi</taxon>
        <taxon>Actinopterygii</taxon>
        <taxon>Neopterygii</taxon>
        <taxon>Teleostei</taxon>
        <taxon>Notacanthiformes</taxon>
        <taxon>Halosauridae</taxon>
        <taxon>Aldrovandia</taxon>
    </lineage>
</organism>
<evidence type="ECO:0000313" key="2">
    <source>
        <dbReference type="EMBL" id="KAJ8393989.1"/>
    </source>
</evidence>
<gene>
    <name evidence="2" type="ORF">AAFF_G00055220</name>
</gene>
<dbReference type="EMBL" id="JAINUG010000131">
    <property type="protein sequence ID" value="KAJ8393989.1"/>
    <property type="molecule type" value="Genomic_DNA"/>
</dbReference>
<evidence type="ECO:0000313" key="3">
    <source>
        <dbReference type="Proteomes" id="UP001221898"/>
    </source>
</evidence>
<dbReference type="Proteomes" id="UP001221898">
    <property type="component" value="Unassembled WGS sequence"/>
</dbReference>
<feature type="compositionally biased region" description="Polar residues" evidence="1">
    <location>
        <begin position="52"/>
        <end position="61"/>
    </location>
</feature>
<feature type="compositionally biased region" description="Polar residues" evidence="1">
    <location>
        <begin position="76"/>
        <end position="85"/>
    </location>
</feature>
<comment type="caution">
    <text evidence="2">The sequence shown here is derived from an EMBL/GenBank/DDBJ whole genome shotgun (WGS) entry which is preliminary data.</text>
</comment>